<sequence>MTVNITNRTLSETVKSAVDDYLELVGDQPVTNLYDLVLAEVEAPLLDCVLRFTGNNQSQTAQILGINRGTLRKKLVRYRLI</sequence>
<proteinExistence type="inferred from homology"/>
<dbReference type="Proteomes" id="UP000316199">
    <property type="component" value="Unassembled WGS sequence"/>
</dbReference>
<dbReference type="InterPro" id="IPR009057">
    <property type="entry name" value="Homeodomain-like_sf"/>
</dbReference>
<name>A0A520S3Q1_9GAMM</name>
<dbReference type="SUPFAM" id="SSF46689">
    <property type="entry name" value="Homeodomain-like"/>
    <property type="match status" value="1"/>
</dbReference>
<dbReference type="GO" id="GO:0043565">
    <property type="term" value="F:sequence-specific DNA binding"/>
    <property type="evidence" value="ECO:0007669"/>
    <property type="project" value="InterPro"/>
</dbReference>
<evidence type="ECO:0000256" key="2">
    <source>
        <dbReference type="ARBA" id="ARBA00023125"/>
    </source>
</evidence>
<dbReference type="Gene3D" id="1.10.10.60">
    <property type="entry name" value="Homeodomain-like"/>
    <property type="match status" value="1"/>
</dbReference>
<dbReference type="InterPro" id="IPR002197">
    <property type="entry name" value="HTH_Fis"/>
</dbReference>
<dbReference type="PRINTS" id="PR01590">
    <property type="entry name" value="HTHFIS"/>
</dbReference>
<dbReference type="Pfam" id="PF02954">
    <property type="entry name" value="HTH_8"/>
    <property type="match status" value="1"/>
</dbReference>
<dbReference type="PANTHER" id="PTHR47918">
    <property type="entry name" value="DNA-BINDING PROTEIN FIS"/>
    <property type="match status" value="1"/>
</dbReference>
<keyword evidence="2" id="KW-0238">DNA-binding</keyword>
<comment type="similarity">
    <text evidence="1">Belongs to the transcriptional regulatory Fis family.</text>
</comment>
<evidence type="ECO:0000256" key="3">
    <source>
        <dbReference type="ARBA" id="ARBA00029540"/>
    </source>
</evidence>
<protein>
    <recommendedName>
        <fullName evidence="3">Putative Fis-like DNA-binding protein</fullName>
    </recommendedName>
</protein>
<dbReference type="PIRSF" id="PIRSF002097">
    <property type="entry name" value="DNA-binding_Fis"/>
    <property type="match status" value="1"/>
</dbReference>
<dbReference type="EMBL" id="SHAG01000005">
    <property type="protein sequence ID" value="RZO77066.1"/>
    <property type="molecule type" value="Genomic_DNA"/>
</dbReference>
<evidence type="ECO:0000313" key="6">
    <source>
        <dbReference type="Proteomes" id="UP000316199"/>
    </source>
</evidence>
<organism evidence="5 6">
    <name type="scientific">OM182 bacterium</name>
    <dbReference type="NCBI Taxonomy" id="2510334"/>
    <lineage>
        <taxon>Bacteria</taxon>
        <taxon>Pseudomonadati</taxon>
        <taxon>Pseudomonadota</taxon>
        <taxon>Gammaproteobacteria</taxon>
        <taxon>OMG group</taxon>
        <taxon>OM182 clade</taxon>
    </lineage>
</organism>
<dbReference type="AlphaFoldDB" id="A0A520S3Q1"/>
<dbReference type="GO" id="GO:0006355">
    <property type="term" value="P:regulation of DNA-templated transcription"/>
    <property type="evidence" value="ECO:0007669"/>
    <property type="project" value="InterPro"/>
</dbReference>
<reference evidence="5 6" key="1">
    <citation type="submission" date="2019-02" db="EMBL/GenBank/DDBJ databases">
        <title>Prokaryotic population dynamics and viral predation in marine succession experiment using metagenomics: the confinement effect.</title>
        <authorList>
            <person name="Haro-Moreno J.M."/>
            <person name="Rodriguez-Valera F."/>
            <person name="Lopez-Perez M."/>
        </authorList>
    </citation>
    <scope>NUCLEOTIDE SEQUENCE [LARGE SCALE GENOMIC DNA]</scope>
    <source>
        <strain evidence="5">MED-G157</strain>
    </source>
</reference>
<feature type="domain" description="DNA binding HTH" evidence="4">
    <location>
        <begin position="38"/>
        <end position="78"/>
    </location>
</feature>
<evidence type="ECO:0000313" key="5">
    <source>
        <dbReference type="EMBL" id="RZO77066.1"/>
    </source>
</evidence>
<comment type="caution">
    <text evidence="5">The sequence shown here is derived from an EMBL/GenBank/DDBJ whole genome shotgun (WGS) entry which is preliminary data.</text>
</comment>
<evidence type="ECO:0000256" key="1">
    <source>
        <dbReference type="ARBA" id="ARBA00008559"/>
    </source>
</evidence>
<dbReference type="PANTHER" id="PTHR47918:SF1">
    <property type="entry name" value="DNA-BINDING PROTEIN FIS"/>
    <property type="match status" value="1"/>
</dbReference>
<gene>
    <name evidence="5" type="ORF">EVA68_02315</name>
</gene>
<evidence type="ECO:0000259" key="4">
    <source>
        <dbReference type="Pfam" id="PF02954"/>
    </source>
</evidence>
<dbReference type="InterPro" id="IPR005412">
    <property type="entry name" value="Fis_DNA-bd"/>
</dbReference>
<dbReference type="InterPro" id="IPR050207">
    <property type="entry name" value="Trans_regulatory_Fis"/>
</dbReference>
<dbReference type="PRINTS" id="PR01591">
    <property type="entry name" value="DNABINDNGFIS"/>
</dbReference>
<accession>A0A520S3Q1</accession>